<dbReference type="PROSITE" id="PS51078">
    <property type="entry name" value="ICLR_ED"/>
    <property type="match status" value="1"/>
</dbReference>
<dbReference type="eggNOG" id="COG1414">
    <property type="taxonomic scope" value="Bacteria"/>
</dbReference>
<dbReference type="SUPFAM" id="SSF55781">
    <property type="entry name" value="GAF domain-like"/>
    <property type="match status" value="1"/>
</dbReference>
<gene>
    <name evidence="6" type="primary">iclR</name>
    <name evidence="6" type="ORF">EcWSU1_04294</name>
</gene>
<dbReference type="InterPro" id="IPR014757">
    <property type="entry name" value="Tscrpt_reg_IclR_C"/>
</dbReference>
<dbReference type="Gene3D" id="1.10.10.10">
    <property type="entry name" value="Winged helix-like DNA-binding domain superfamily/Winged helix DNA-binding domain"/>
    <property type="match status" value="1"/>
</dbReference>
<dbReference type="SMART" id="SM00346">
    <property type="entry name" value="HTH_ICLR"/>
    <property type="match status" value="1"/>
</dbReference>
<proteinExistence type="predicted"/>
<evidence type="ECO:0000259" key="4">
    <source>
        <dbReference type="PROSITE" id="PS51077"/>
    </source>
</evidence>
<dbReference type="GO" id="GO:0045892">
    <property type="term" value="P:negative regulation of DNA-templated transcription"/>
    <property type="evidence" value="ECO:0007669"/>
    <property type="project" value="TreeGrafter"/>
</dbReference>
<dbReference type="Pfam" id="PF09339">
    <property type="entry name" value="HTH_IclR"/>
    <property type="match status" value="1"/>
</dbReference>
<accession>G8LJY9</accession>
<dbReference type="EMBL" id="CP002886">
    <property type="protein sequence ID" value="AEW75722.1"/>
    <property type="molecule type" value="Genomic_DNA"/>
</dbReference>
<dbReference type="Proteomes" id="UP000007838">
    <property type="component" value="Chromosome"/>
</dbReference>
<dbReference type="InterPro" id="IPR050707">
    <property type="entry name" value="HTH_MetabolicPath_Reg"/>
</dbReference>
<protein>
    <submittedName>
        <fullName evidence="6">Acetate operon repressor</fullName>
    </submittedName>
</protein>
<dbReference type="PROSITE" id="PS51077">
    <property type="entry name" value="HTH_ICLR"/>
    <property type="match status" value="1"/>
</dbReference>
<dbReference type="InterPro" id="IPR036388">
    <property type="entry name" value="WH-like_DNA-bd_sf"/>
</dbReference>
<evidence type="ECO:0000313" key="7">
    <source>
        <dbReference type="Proteomes" id="UP000007838"/>
    </source>
</evidence>
<dbReference type="SUPFAM" id="SSF46785">
    <property type="entry name" value="Winged helix' DNA-binding domain"/>
    <property type="match status" value="1"/>
</dbReference>
<dbReference type="GO" id="GO:0003700">
    <property type="term" value="F:DNA-binding transcription factor activity"/>
    <property type="evidence" value="ECO:0007669"/>
    <property type="project" value="TreeGrafter"/>
</dbReference>
<dbReference type="AlphaFoldDB" id="G8LJY9"/>
<dbReference type="Pfam" id="PF01614">
    <property type="entry name" value="IclR_C"/>
    <property type="match status" value="1"/>
</dbReference>
<dbReference type="PANTHER" id="PTHR30136">
    <property type="entry name" value="HELIX-TURN-HELIX TRANSCRIPTIONAL REGULATOR, ICLR FAMILY"/>
    <property type="match status" value="1"/>
</dbReference>
<name>G8LJY9_9ENTR</name>
<reference evidence="6 7" key="1">
    <citation type="journal article" date="2011" name="Stand. Genomic Sci.">
        <title>Complete genome of the onion pathogen Enterobacter cloacae EcWSU1.</title>
        <authorList>
            <person name="Humann J.L."/>
            <person name="Wildung M."/>
            <person name="Cheng C.H."/>
            <person name="Lee T."/>
            <person name="Stewart J.E."/>
            <person name="Drew J.C."/>
            <person name="Triplett E.W."/>
            <person name="Main D."/>
            <person name="Schroeder B.K."/>
        </authorList>
    </citation>
    <scope>NUCLEOTIDE SEQUENCE [LARGE SCALE GENOMIC DNA]</scope>
    <source>
        <strain evidence="6 7">EcWSU1</strain>
    </source>
</reference>
<keyword evidence="1" id="KW-0805">Transcription regulation</keyword>
<dbReference type="Gene3D" id="3.30.450.40">
    <property type="match status" value="2"/>
</dbReference>
<feature type="domain" description="HTH iclR-type" evidence="4">
    <location>
        <begin position="19"/>
        <end position="80"/>
    </location>
</feature>
<dbReference type="InterPro" id="IPR029016">
    <property type="entry name" value="GAF-like_dom_sf"/>
</dbReference>
<keyword evidence="3" id="KW-0804">Transcription</keyword>
<dbReference type="KEGG" id="eec:EcWSU1_04294"/>
<evidence type="ECO:0000313" key="6">
    <source>
        <dbReference type="EMBL" id="AEW75722.1"/>
    </source>
</evidence>
<dbReference type="HOGENOM" id="CLU_062618_4_1_6"/>
<dbReference type="InterPro" id="IPR036390">
    <property type="entry name" value="WH_DNA-bd_sf"/>
</dbReference>
<evidence type="ECO:0000256" key="3">
    <source>
        <dbReference type="ARBA" id="ARBA00023163"/>
    </source>
</evidence>
<keyword evidence="2" id="KW-0238">DNA-binding</keyword>
<sequence>MRYTHCRANKEIMMGNEGVVAVEKALALLDCFRPGDESLTLTALAQLSGYHKTTVYRLMNSLERMNYVVRHEDGNYALGPRLLYLGKLYEQSFHLSRVVQPELQALSLASQESASWYVLEGGQRLCLFRAEASHGLRHSNLPGSQFPLDNSAISKVLRHWGLNESLPEGDAELPFYTSGARDPHTAAFAMPVFGVHDKLVAALALTGPISRLTEDRREKEIGQLMKAAASRLSQKMGASKLFCQQFFGETSDTAEEHL</sequence>
<dbReference type="PANTHER" id="PTHR30136:SF39">
    <property type="entry name" value="TRANSCRIPTIONAL REGULATORY PROTEIN"/>
    <property type="match status" value="1"/>
</dbReference>
<evidence type="ECO:0000256" key="2">
    <source>
        <dbReference type="ARBA" id="ARBA00023125"/>
    </source>
</evidence>
<organism evidence="6 7">
    <name type="scientific">Enterobacter ludwigii</name>
    <dbReference type="NCBI Taxonomy" id="299767"/>
    <lineage>
        <taxon>Bacteria</taxon>
        <taxon>Pseudomonadati</taxon>
        <taxon>Pseudomonadota</taxon>
        <taxon>Gammaproteobacteria</taxon>
        <taxon>Enterobacterales</taxon>
        <taxon>Enterobacteriaceae</taxon>
        <taxon>Enterobacter</taxon>
        <taxon>Enterobacter cloacae complex</taxon>
    </lineage>
</organism>
<evidence type="ECO:0000259" key="5">
    <source>
        <dbReference type="PROSITE" id="PS51078"/>
    </source>
</evidence>
<feature type="domain" description="IclR-ED" evidence="5">
    <location>
        <begin position="81"/>
        <end position="238"/>
    </location>
</feature>
<evidence type="ECO:0000256" key="1">
    <source>
        <dbReference type="ARBA" id="ARBA00023015"/>
    </source>
</evidence>
<dbReference type="GO" id="GO:0003677">
    <property type="term" value="F:DNA binding"/>
    <property type="evidence" value="ECO:0007669"/>
    <property type="project" value="UniProtKB-KW"/>
</dbReference>
<dbReference type="InterPro" id="IPR005471">
    <property type="entry name" value="Tscrpt_reg_IclR_N"/>
</dbReference>